<name>A0A8H6RL71_9PEZI</name>
<dbReference type="Proteomes" id="UP000660729">
    <property type="component" value="Unassembled WGS sequence"/>
</dbReference>
<accession>A0A8H6RL71</accession>
<sequence length="464" mass="51977">MAVSPFTAKAKYYGKMVETYEKLLDEAEDDEVEYEELELKELEFREKLAEVQIKMARLRGKSKRYGDDGRQPLVRGHDEDDGSDEEGGRPAQGKEQQSTFARSRWSQEGMGQQITQRVQTDSRRRETRTASGHFGAPQIHQGQRGRREEVKLRGYEELPRRPSISPLSPIGPERGLHASSKTRAPVAESNTMRPIHRARVEKVKSSSEDPFAEGLEGSEDDQHVTETQNYKHIVGASAPNSIPLEGAAPQSTEQSDPDDSEVSGPEIKREDVSPALKPKQKRTMITKDLTIHEVMEDLPRNIIHILTNNDTPHKEWFEAISCAREGCLTNSKKTYGKKADAADLLSGLKGLYMHAEKLHLADFKRKSFGARTESTYVRFLQDEEFVARTGISKEEIDEIKRGNVPDGLKPKAAAKSRKQWPGVTVNERNKSGSVIDTSDVMSRLAAVAEREAASSKSAGKNRQR</sequence>
<evidence type="ECO:0000313" key="4">
    <source>
        <dbReference type="Proteomes" id="UP000660729"/>
    </source>
</evidence>
<evidence type="ECO:0000313" key="3">
    <source>
        <dbReference type="EMBL" id="KAF7193494.1"/>
    </source>
</evidence>
<evidence type="ECO:0000256" key="2">
    <source>
        <dbReference type="SAM" id="MobiDB-lite"/>
    </source>
</evidence>
<dbReference type="OrthoDB" id="10566459at2759"/>
<gene>
    <name evidence="3" type="ORF">HII31_05168</name>
</gene>
<protein>
    <submittedName>
        <fullName evidence="3">Uncharacterized protein</fullName>
    </submittedName>
</protein>
<feature type="compositionally biased region" description="Polar residues" evidence="2">
    <location>
        <begin position="94"/>
        <end position="119"/>
    </location>
</feature>
<feature type="region of interest" description="Disordered" evidence="2">
    <location>
        <begin position="238"/>
        <end position="277"/>
    </location>
</feature>
<keyword evidence="1" id="KW-0175">Coiled coil</keyword>
<feature type="compositionally biased region" description="Basic and acidic residues" evidence="2">
    <location>
        <begin position="198"/>
        <end position="207"/>
    </location>
</feature>
<feature type="coiled-coil region" evidence="1">
    <location>
        <begin position="17"/>
        <end position="54"/>
    </location>
</feature>
<feature type="region of interest" description="Disordered" evidence="2">
    <location>
        <begin position="56"/>
        <end position="222"/>
    </location>
</feature>
<feature type="compositionally biased region" description="Low complexity" evidence="2">
    <location>
        <begin position="161"/>
        <end position="170"/>
    </location>
</feature>
<evidence type="ECO:0000256" key="1">
    <source>
        <dbReference type="SAM" id="Coils"/>
    </source>
</evidence>
<feature type="compositionally biased region" description="Basic and acidic residues" evidence="2">
    <location>
        <begin position="64"/>
        <end position="78"/>
    </location>
</feature>
<keyword evidence="4" id="KW-1185">Reference proteome</keyword>
<feature type="region of interest" description="Disordered" evidence="2">
    <location>
        <begin position="407"/>
        <end position="431"/>
    </location>
</feature>
<proteinExistence type="predicted"/>
<dbReference type="AlphaFoldDB" id="A0A8H6RL71"/>
<dbReference type="EMBL" id="JABCIY010000082">
    <property type="protein sequence ID" value="KAF7193494.1"/>
    <property type="molecule type" value="Genomic_DNA"/>
</dbReference>
<feature type="compositionally biased region" description="Basic and acidic residues" evidence="2">
    <location>
        <begin position="145"/>
        <end position="160"/>
    </location>
</feature>
<comment type="caution">
    <text evidence="3">The sequence shown here is derived from an EMBL/GenBank/DDBJ whole genome shotgun (WGS) entry which is preliminary data.</text>
</comment>
<reference evidence="3" key="1">
    <citation type="submission" date="2020-04" db="EMBL/GenBank/DDBJ databases">
        <title>Draft genome resource of the tomato pathogen Pseudocercospora fuligena.</title>
        <authorList>
            <person name="Zaccaron A."/>
        </authorList>
    </citation>
    <scope>NUCLEOTIDE SEQUENCE</scope>
    <source>
        <strain evidence="3">PF001</strain>
    </source>
</reference>
<organism evidence="3 4">
    <name type="scientific">Pseudocercospora fuligena</name>
    <dbReference type="NCBI Taxonomy" id="685502"/>
    <lineage>
        <taxon>Eukaryota</taxon>
        <taxon>Fungi</taxon>
        <taxon>Dikarya</taxon>
        <taxon>Ascomycota</taxon>
        <taxon>Pezizomycotina</taxon>
        <taxon>Dothideomycetes</taxon>
        <taxon>Dothideomycetidae</taxon>
        <taxon>Mycosphaerellales</taxon>
        <taxon>Mycosphaerellaceae</taxon>
        <taxon>Pseudocercospora</taxon>
    </lineage>
</organism>